<keyword evidence="3" id="KW-1185">Reference proteome</keyword>
<feature type="compositionally biased region" description="Polar residues" evidence="1">
    <location>
        <begin position="27"/>
        <end position="39"/>
    </location>
</feature>
<evidence type="ECO:0000256" key="1">
    <source>
        <dbReference type="SAM" id="MobiDB-lite"/>
    </source>
</evidence>
<organism evidence="2 3">
    <name type="scientific">Chlamydomonas reinhardtii</name>
    <name type="common">Chlamydomonas smithii</name>
    <dbReference type="NCBI Taxonomy" id="3055"/>
    <lineage>
        <taxon>Eukaryota</taxon>
        <taxon>Viridiplantae</taxon>
        <taxon>Chlorophyta</taxon>
        <taxon>core chlorophytes</taxon>
        <taxon>Chlorophyceae</taxon>
        <taxon>CS clade</taxon>
        <taxon>Chlamydomonadales</taxon>
        <taxon>Chlamydomonadaceae</taxon>
        <taxon>Chlamydomonas</taxon>
    </lineage>
</organism>
<evidence type="ECO:0000313" key="3">
    <source>
        <dbReference type="Proteomes" id="UP000006906"/>
    </source>
</evidence>
<dbReference type="InParanoid" id="A0A2K3CVG4"/>
<accession>A0A2K3CVG4</accession>
<dbReference type="AlphaFoldDB" id="A0A2K3CVG4"/>
<gene>
    <name evidence="2" type="ORF">CHLRE_16g675050v5</name>
</gene>
<reference evidence="2 3" key="1">
    <citation type="journal article" date="2007" name="Science">
        <title>The Chlamydomonas genome reveals the evolution of key animal and plant functions.</title>
        <authorList>
            <person name="Merchant S.S."/>
            <person name="Prochnik S.E."/>
            <person name="Vallon O."/>
            <person name="Harris E.H."/>
            <person name="Karpowicz S.J."/>
            <person name="Witman G.B."/>
            <person name="Terry A."/>
            <person name="Salamov A."/>
            <person name="Fritz-Laylin L.K."/>
            <person name="Marechal-Drouard L."/>
            <person name="Marshall W.F."/>
            <person name="Qu L.H."/>
            <person name="Nelson D.R."/>
            <person name="Sanderfoot A.A."/>
            <person name="Spalding M.H."/>
            <person name="Kapitonov V.V."/>
            <person name="Ren Q."/>
            <person name="Ferris P."/>
            <person name="Lindquist E."/>
            <person name="Shapiro H."/>
            <person name="Lucas S.M."/>
            <person name="Grimwood J."/>
            <person name="Schmutz J."/>
            <person name="Cardol P."/>
            <person name="Cerutti H."/>
            <person name="Chanfreau G."/>
            <person name="Chen C.L."/>
            <person name="Cognat V."/>
            <person name="Croft M.T."/>
            <person name="Dent R."/>
            <person name="Dutcher S."/>
            <person name="Fernandez E."/>
            <person name="Fukuzawa H."/>
            <person name="Gonzalez-Ballester D."/>
            <person name="Gonzalez-Halphen D."/>
            <person name="Hallmann A."/>
            <person name="Hanikenne M."/>
            <person name="Hippler M."/>
            <person name="Inwood W."/>
            <person name="Jabbari K."/>
            <person name="Kalanon M."/>
            <person name="Kuras R."/>
            <person name="Lefebvre P.A."/>
            <person name="Lemaire S.D."/>
            <person name="Lobanov A.V."/>
            <person name="Lohr M."/>
            <person name="Manuell A."/>
            <person name="Meier I."/>
            <person name="Mets L."/>
            <person name="Mittag M."/>
            <person name="Mittelmeier T."/>
            <person name="Moroney J.V."/>
            <person name="Moseley J."/>
            <person name="Napoli C."/>
            <person name="Nedelcu A.M."/>
            <person name="Niyogi K."/>
            <person name="Novoselov S.V."/>
            <person name="Paulsen I.T."/>
            <person name="Pazour G."/>
            <person name="Purton S."/>
            <person name="Ral J.P."/>
            <person name="Riano-Pachon D.M."/>
            <person name="Riekhof W."/>
            <person name="Rymarquis L."/>
            <person name="Schroda M."/>
            <person name="Stern D."/>
            <person name="Umen J."/>
            <person name="Willows R."/>
            <person name="Wilson N."/>
            <person name="Zimmer S.L."/>
            <person name="Allmer J."/>
            <person name="Balk J."/>
            <person name="Bisova K."/>
            <person name="Chen C.J."/>
            <person name="Elias M."/>
            <person name="Gendler K."/>
            <person name="Hauser C."/>
            <person name="Lamb M.R."/>
            <person name="Ledford H."/>
            <person name="Long J.C."/>
            <person name="Minagawa J."/>
            <person name="Page M.D."/>
            <person name="Pan J."/>
            <person name="Pootakham W."/>
            <person name="Roje S."/>
            <person name="Rose A."/>
            <person name="Stahlberg E."/>
            <person name="Terauchi A.M."/>
            <person name="Yang P."/>
            <person name="Ball S."/>
            <person name="Bowler C."/>
            <person name="Dieckmann C.L."/>
            <person name="Gladyshev V.N."/>
            <person name="Green P."/>
            <person name="Jorgensen R."/>
            <person name="Mayfield S."/>
            <person name="Mueller-Roeber B."/>
            <person name="Rajamani S."/>
            <person name="Sayre R.T."/>
            <person name="Brokstein P."/>
            <person name="Dubchak I."/>
            <person name="Goodstein D."/>
            <person name="Hornick L."/>
            <person name="Huang Y.W."/>
            <person name="Jhaveri J."/>
            <person name="Luo Y."/>
            <person name="Martinez D."/>
            <person name="Ngau W.C."/>
            <person name="Otillar B."/>
            <person name="Poliakov A."/>
            <person name="Porter A."/>
            <person name="Szajkowski L."/>
            <person name="Werner G."/>
            <person name="Zhou K."/>
            <person name="Grigoriev I.V."/>
            <person name="Rokhsar D.S."/>
            <person name="Grossman A.R."/>
        </authorList>
    </citation>
    <scope>NUCLEOTIDE SEQUENCE [LARGE SCALE GENOMIC DNA]</scope>
    <source>
        <strain evidence="3">CC-503</strain>
    </source>
</reference>
<dbReference type="Proteomes" id="UP000006906">
    <property type="component" value="Chromosome 16"/>
</dbReference>
<dbReference type="OrthoDB" id="512370at2759"/>
<dbReference type="GeneID" id="66056667"/>
<feature type="region of interest" description="Disordered" evidence="1">
    <location>
        <begin position="1"/>
        <end position="70"/>
    </location>
</feature>
<dbReference type="KEGG" id="cre:CHLRE_16g675050v5"/>
<dbReference type="Gramene" id="PNW72271">
    <property type="protein sequence ID" value="PNW72271"/>
    <property type="gene ID" value="CHLRE_16g675050v5"/>
</dbReference>
<sequence>MPKLSDYLARAKAPATAAAATAGPSVHSESTTPQQQNDQPRSRISGRAEGQLAAPRLPPAPATPAPTSAPAPALLQQLHDRYLEQFRRRLRERGGRCYRYPDGSLRPTPPPADFYSQANRKHWQELVHHARTTGGDPEYQMHGFSLRYGIGVPHEAHQRLCHDLDLQEELQPPLAIGDFEGDPLTDPSHPFNREWKQLADSVFAAAPHPWRSTGAATATTS</sequence>
<feature type="compositionally biased region" description="Pro residues" evidence="1">
    <location>
        <begin position="56"/>
        <end position="69"/>
    </location>
</feature>
<dbReference type="EMBL" id="CM008977">
    <property type="protein sequence ID" value="PNW72271.1"/>
    <property type="molecule type" value="Genomic_DNA"/>
</dbReference>
<proteinExistence type="predicted"/>
<protein>
    <submittedName>
        <fullName evidence="2">Uncharacterized protein</fullName>
    </submittedName>
</protein>
<feature type="compositionally biased region" description="Low complexity" evidence="1">
    <location>
        <begin position="10"/>
        <end position="22"/>
    </location>
</feature>
<dbReference type="RefSeq" id="XP_042916115.1">
    <property type="nucleotide sequence ID" value="XM_043071262.1"/>
</dbReference>
<evidence type="ECO:0000313" key="2">
    <source>
        <dbReference type="EMBL" id="PNW72271.1"/>
    </source>
</evidence>
<name>A0A2K3CVG4_CHLRE</name>